<dbReference type="InterPro" id="IPR029063">
    <property type="entry name" value="SAM-dependent_MTases_sf"/>
</dbReference>
<evidence type="ECO:0000313" key="2">
    <source>
        <dbReference type="Proteomes" id="UP001199795"/>
    </source>
</evidence>
<dbReference type="RefSeq" id="WP_237238077.1">
    <property type="nucleotide sequence ID" value="NZ_JAKKDU010000001.1"/>
</dbReference>
<dbReference type="CDD" id="cd02440">
    <property type="entry name" value="AdoMet_MTases"/>
    <property type="match status" value="1"/>
</dbReference>
<keyword evidence="2" id="KW-1185">Reference proteome</keyword>
<dbReference type="GO" id="GO:0032259">
    <property type="term" value="P:methylation"/>
    <property type="evidence" value="ECO:0007669"/>
    <property type="project" value="UniProtKB-KW"/>
</dbReference>
<keyword evidence="1" id="KW-0489">Methyltransferase</keyword>
<reference evidence="1" key="1">
    <citation type="submission" date="2022-01" db="EMBL/GenBank/DDBJ databases">
        <title>Draft genome sequence of Sabulilitoribacter arenilitoris KCTC 52401.</title>
        <authorList>
            <person name="Oh J.-S."/>
        </authorList>
    </citation>
    <scope>NUCLEOTIDE SEQUENCE</scope>
    <source>
        <strain evidence="1">HMF6543</strain>
    </source>
</reference>
<dbReference type="PANTHER" id="PTHR43861:SF6">
    <property type="entry name" value="METHYLTRANSFERASE TYPE 11"/>
    <property type="match status" value="1"/>
</dbReference>
<name>A0AAE3JK45_9FLAO</name>
<dbReference type="GO" id="GO:0008168">
    <property type="term" value="F:methyltransferase activity"/>
    <property type="evidence" value="ECO:0007669"/>
    <property type="project" value="UniProtKB-KW"/>
</dbReference>
<evidence type="ECO:0000313" key="1">
    <source>
        <dbReference type="EMBL" id="MCF7566754.1"/>
    </source>
</evidence>
<gene>
    <name evidence="1" type="ORF">L3X37_00025</name>
</gene>
<organism evidence="1 2">
    <name type="scientific">Wocania arenilitoris</name>
    <dbReference type="NCBI Taxonomy" id="2044858"/>
    <lineage>
        <taxon>Bacteria</taxon>
        <taxon>Pseudomonadati</taxon>
        <taxon>Bacteroidota</taxon>
        <taxon>Flavobacteriia</taxon>
        <taxon>Flavobacteriales</taxon>
        <taxon>Flavobacteriaceae</taxon>
        <taxon>Wocania</taxon>
    </lineage>
</organism>
<accession>A0AAE3JK45</accession>
<proteinExistence type="predicted"/>
<dbReference type="Pfam" id="PF13489">
    <property type="entry name" value="Methyltransf_23"/>
    <property type="match status" value="1"/>
</dbReference>
<dbReference type="SUPFAM" id="SSF53335">
    <property type="entry name" value="S-adenosyl-L-methionine-dependent methyltransferases"/>
    <property type="match status" value="1"/>
</dbReference>
<protein>
    <submittedName>
        <fullName evidence="1">Class I SAM-dependent methyltransferase</fullName>
    </submittedName>
</protein>
<dbReference type="Gene3D" id="3.40.50.150">
    <property type="entry name" value="Vaccinia Virus protein VP39"/>
    <property type="match status" value="1"/>
</dbReference>
<dbReference type="EMBL" id="JAKKDU010000001">
    <property type="protein sequence ID" value="MCF7566754.1"/>
    <property type="molecule type" value="Genomic_DNA"/>
</dbReference>
<keyword evidence="1" id="KW-0808">Transferase</keyword>
<dbReference type="PANTHER" id="PTHR43861">
    <property type="entry name" value="TRANS-ACONITATE 2-METHYLTRANSFERASE-RELATED"/>
    <property type="match status" value="1"/>
</dbReference>
<dbReference type="AlphaFoldDB" id="A0AAE3JK45"/>
<comment type="caution">
    <text evidence="1">The sequence shown here is derived from an EMBL/GenBank/DDBJ whole genome shotgun (WGS) entry which is preliminary data.</text>
</comment>
<sequence length="291" mass="33771">MDKKFIFLNVKDHSVSGERFELIPNSEYDFLETTPQPSLDKLPEYYISEDYISHTDSKRNLFEKAYHLVRSISLKKKLNLINAFAFRESQCKTLEEKTLLDVGCGTGDFLEIAKKNNWQVSGIEPNNQAREIANKKTNNSVFETDKLLIFDANSFDVITLWHVLEHLPNLEDHVSIFKKLLKPNGALIIAVPNYKSYDAKYYKQFWAAYDVPRHLWHFNQASISKLVSKQSFKVEKVKPMWFDSFYVSMLSEKYKSGKMNPIKGIWIGLLSNIKAIYSKEASSLIYIIKNS</sequence>
<dbReference type="Proteomes" id="UP001199795">
    <property type="component" value="Unassembled WGS sequence"/>
</dbReference>